<dbReference type="InterPro" id="IPR050074">
    <property type="entry name" value="DHO_dehydrogenase"/>
</dbReference>
<keyword evidence="8 9" id="KW-0560">Oxidoreductase</keyword>
<feature type="binding site" evidence="9">
    <location>
        <position position="148"/>
    </location>
    <ligand>
        <name>substrate</name>
    </ligand>
</feature>
<comment type="caution">
    <text evidence="9">Lacks conserved residue(s) required for the propagation of feature annotation.</text>
</comment>
<feature type="binding site" evidence="9">
    <location>
        <begin position="265"/>
        <end position="266"/>
    </location>
    <ligand>
        <name>FMN</name>
        <dbReference type="ChEBI" id="CHEBI:58210"/>
    </ligand>
</feature>
<evidence type="ECO:0000256" key="3">
    <source>
        <dbReference type="ARBA" id="ARBA00008008"/>
    </source>
</evidence>
<dbReference type="EMBL" id="JBHSON010000013">
    <property type="protein sequence ID" value="MFC5746265.1"/>
    <property type="molecule type" value="Genomic_DNA"/>
</dbReference>
<comment type="catalytic activity">
    <reaction evidence="9">
        <text>(S)-dihydroorotate + A = orotate + AH2</text>
        <dbReference type="Rhea" id="RHEA:18073"/>
        <dbReference type="ChEBI" id="CHEBI:13193"/>
        <dbReference type="ChEBI" id="CHEBI:17499"/>
        <dbReference type="ChEBI" id="CHEBI:30839"/>
        <dbReference type="ChEBI" id="CHEBI:30864"/>
    </reaction>
</comment>
<dbReference type="InterPro" id="IPR005720">
    <property type="entry name" value="Dihydroorotate_DH_cat"/>
</dbReference>
<feature type="binding site" evidence="9">
    <location>
        <position position="148"/>
    </location>
    <ligand>
        <name>FMN</name>
        <dbReference type="ChEBI" id="CHEBI:58210"/>
    </ligand>
</feature>
<evidence type="ECO:0000256" key="7">
    <source>
        <dbReference type="ARBA" id="ARBA00022975"/>
    </source>
</evidence>
<dbReference type="SUPFAM" id="SSF51395">
    <property type="entry name" value="FMN-linked oxidoreductases"/>
    <property type="match status" value="1"/>
</dbReference>
<evidence type="ECO:0000256" key="2">
    <source>
        <dbReference type="ARBA" id="ARBA00004725"/>
    </source>
</evidence>
<gene>
    <name evidence="9" type="primary">pyrD</name>
    <name evidence="11" type="ORF">ACFPZN_11650</name>
</gene>
<dbReference type="Proteomes" id="UP001596074">
    <property type="component" value="Unassembled WGS sequence"/>
</dbReference>
<comment type="function">
    <text evidence="9">Catalyzes the conversion of dihydroorotate to orotate.</text>
</comment>
<dbReference type="InterPro" id="IPR033888">
    <property type="entry name" value="DHOD_1B"/>
</dbReference>
<evidence type="ECO:0000256" key="5">
    <source>
        <dbReference type="ARBA" id="ARBA00022630"/>
    </source>
</evidence>
<dbReference type="CDD" id="cd04740">
    <property type="entry name" value="DHOD_1B_like"/>
    <property type="match status" value="1"/>
</dbReference>
<feature type="binding site" evidence="9">
    <location>
        <position position="187"/>
    </location>
    <ligand>
        <name>FMN</name>
        <dbReference type="ChEBI" id="CHEBI:58210"/>
    </ligand>
</feature>
<feature type="binding site" evidence="9">
    <location>
        <begin position="67"/>
        <end position="68"/>
    </location>
    <ligand>
        <name>FMN</name>
        <dbReference type="ChEBI" id="CHEBI:58210"/>
    </ligand>
</feature>
<dbReference type="EC" id="1.3.-.-" evidence="9"/>
<dbReference type="Gene3D" id="3.20.20.70">
    <property type="entry name" value="Aldolase class I"/>
    <property type="match status" value="1"/>
</dbReference>
<evidence type="ECO:0000313" key="12">
    <source>
        <dbReference type="Proteomes" id="UP001596074"/>
    </source>
</evidence>
<evidence type="ECO:0000256" key="6">
    <source>
        <dbReference type="ARBA" id="ARBA00022643"/>
    </source>
</evidence>
<keyword evidence="5 9" id="KW-0285">Flavoprotein</keyword>
<comment type="caution">
    <text evidence="11">The sequence shown here is derived from an EMBL/GenBank/DDBJ whole genome shotgun (WGS) entry which is preliminary data.</text>
</comment>
<feature type="binding site" evidence="9">
    <location>
        <position position="45"/>
    </location>
    <ligand>
        <name>FMN</name>
        <dbReference type="ChEBI" id="CHEBI:58210"/>
    </ligand>
</feature>
<evidence type="ECO:0000256" key="9">
    <source>
        <dbReference type="HAMAP-Rule" id="MF_00224"/>
    </source>
</evidence>
<dbReference type="Pfam" id="PF01180">
    <property type="entry name" value="DHO_dh"/>
    <property type="match status" value="1"/>
</dbReference>
<dbReference type="InterPro" id="IPR024920">
    <property type="entry name" value="Dihydroorotate_DH_1"/>
</dbReference>
<evidence type="ECO:0000256" key="8">
    <source>
        <dbReference type="ARBA" id="ARBA00023002"/>
    </source>
</evidence>
<evidence type="ECO:0000256" key="4">
    <source>
        <dbReference type="ARBA" id="ARBA00022490"/>
    </source>
</evidence>
<dbReference type="InterPro" id="IPR013785">
    <property type="entry name" value="Aldolase_TIM"/>
</dbReference>
<feature type="binding site" evidence="9">
    <location>
        <begin position="91"/>
        <end position="95"/>
    </location>
    <ligand>
        <name>substrate</name>
    </ligand>
</feature>
<feature type="binding site" evidence="9">
    <location>
        <position position="239"/>
    </location>
    <ligand>
        <name>FMN</name>
        <dbReference type="ChEBI" id="CHEBI:58210"/>
    </ligand>
</feature>
<proteinExistence type="inferred from homology"/>
<dbReference type="PANTHER" id="PTHR48109:SF1">
    <property type="entry name" value="DIHYDROOROTATE DEHYDROGENASE (FUMARATE)"/>
    <property type="match status" value="1"/>
</dbReference>
<dbReference type="PROSITE" id="PS00912">
    <property type="entry name" value="DHODEHASE_2"/>
    <property type="match status" value="1"/>
</dbReference>
<evidence type="ECO:0000313" key="11">
    <source>
        <dbReference type="EMBL" id="MFC5746265.1"/>
    </source>
</evidence>
<sequence length="340" mass="34883">MTADTGSAATDARERFFADRPSRHRADLSVDLGGLRLANPVMPASGCFGPELAPLLPMDELGAVVTKTVFARRRGGNAAHRLTETPFGMINSVGIPSPGTAGFLRDVLPRYRATGRPVVVSIGGLGIDEYWRVADELAGADCAAFEVNVSCPNLEHGGIEIGASPEAVHRVTDGVRRRLGDVPVWVKLTPMAADVAAVAEAAQSAGARALTVANSFPGMVVDPRTGTPVLGNDVGGVSGPAIKPLVLRLVWLVARAVSVPVIGCGGIGSAQDVLDQLRVGASAVQVGTATFARPQVMAEIVRELDARCARAGVTNLQGLVAAGSGAGDPTTTSISGRTDG</sequence>
<keyword evidence="6 9" id="KW-0288">FMN</keyword>
<feature type="binding site" evidence="9">
    <location>
        <position position="67"/>
    </location>
    <ligand>
        <name>substrate</name>
    </ligand>
</feature>
<name>A0ABW0ZZA0_9ACTN</name>
<dbReference type="GO" id="GO:0004589">
    <property type="term" value="F:dihydroorotate dehydrogenase (NAD+) activity"/>
    <property type="evidence" value="ECO:0007669"/>
    <property type="project" value="UniProtKB-EC"/>
</dbReference>
<organism evidence="11 12">
    <name type="scientific">Actinomadura rugatobispora</name>
    <dbReference type="NCBI Taxonomy" id="1994"/>
    <lineage>
        <taxon>Bacteria</taxon>
        <taxon>Bacillati</taxon>
        <taxon>Actinomycetota</taxon>
        <taxon>Actinomycetes</taxon>
        <taxon>Streptosporangiales</taxon>
        <taxon>Thermomonosporaceae</taxon>
        <taxon>Actinomadura</taxon>
    </lineage>
</organism>
<feature type="binding site" evidence="9">
    <location>
        <begin position="214"/>
        <end position="215"/>
    </location>
    <ligand>
        <name>substrate</name>
    </ligand>
</feature>
<dbReference type="PANTHER" id="PTHR48109">
    <property type="entry name" value="DIHYDROOROTATE DEHYDROGENASE (QUINONE), MITOCHONDRIAL-RELATED"/>
    <property type="match status" value="1"/>
</dbReference>
<comment type="subcellular location">
    <subcellularLocation>
        <location evidence="1 9">Cytoplasm</location>
    </subcellularLocation>
</comment>
<feature type="binding site" evidence="9">
    <location>
        <begin position="287"/>
        <end position="288"/>
    </location>
    <ligand>
        <name>FMN</name>
        <dbReference type="ChEBI" id="CHEBI:58210"/>
    </ligand>
</feature>
<dbReference type="RefSeq" id="WP_378281888.1">
    <property type="nucleotide sequence ID" value="NZ_JBHSON010000013.1"/>
</dbReference>
<reference evidence="12" key="1">
    <citation type="journal article" date="2019" name="Int. J. Syst. Evol. Microbiol.">
        <title>The Global Catalogue of Microorganisms (GCM) 10K type strain sequencing project: providing services to taxonomists for standard genome sequencing and annotation.</title>
        <authorList>
            <consortium name="The Broad Institute Genomics Platform"/>
            <consortium name="The Broad Institute Genome Sequencing Center for Infectious Disease"/>
            <person name="Wu L."/>
            <person name="Ma J."/>
        </authorList>
    </citation>
    <scope>NUCLEOTIDE SEQUENCE [LARGE SCALE GENOMIC DNA]</scope>
    <source>
        <strain evidence="12">KCTC 42087</strain>
    </source>
</reference>
<keyword evidence="7 9" id="KW-0665">Pyrimidine biosynthesis</keyword>
<comment type="pathway">
    <text evidence="2 9">Pyrimidine metabolism; UMP biosynthesis via de novo pathway.</text>
</comment>
<dbReference type="InterPro" id="IPR012135">
    <property type="entry name" value="Dihydroorotate_DH_1_2"/>
</dbReference>
<feature type="domain" description="Dihydroorotate dehydrogenase catalytic" evidence="10">
    <location>
        <begin position="28"/>
        <end position="306"/>
    </location>
</feature>
<keyword evidence="4 9" id="KW-0963">Cytoplasm</keyword>
<accession>A0ABW0ZZA0</accession>
<dbReference type="HAMAP" id="MF_00224">
    <property type="entry name" value="DHO_dh_type1"/>
    <property type="match status" value="1"/>
</dbReference>
<evidence type="ECO:0000256" key="1">
    <source>
        <dbReference type="ARBA" id="ARBA00004496"/>
    </source>
</evidence>
<protein>
    <recommendedName>
        <fullName evidence="9">Dihydroorotate dehydrogenase</fullName>
        <shortName evidence="9">DHOD</shortName>
        <shortName evidence="9">DHODase</shortName>
        <shortName evidence="9">DHOdehase</shortName>
        <ecNumber evidence="9">1.3.-.-</ecNumber>
    </recommendedName>
</protein>
<feature type="active site" description="Nucleophile" evidence="9">
    <location>
        <position position="151"/>
    </location>
</feature>
<keyword evidence="12" id="KW-1185">Reference proteome</keyword>
<dbReference type="PIRSF" id="PIRSF000164">
    <property type="entry name" value="DHO_oxidase"/>
    <property type="match status" value="1"/>
</dbReference>
<comment type="similarity">
    <text evidence="3 9">Belongs to the dihydroorotate dehydrogenase family. Type 1 subfamily.</text>
</comment>
<comment type="cofactor">
    <cofactor evidence="9">
        <name>FMN</name>
        <dbReference type="ChEBI" id="CHEBI:58210"/>
    </cofactor>
    <text evidence="9">Binds 1 FMN per subunit.</text>
</comment>
<evidence type="ECO:0000259" key="10">
    <source>
        <dbReference type="Pfam" id="PF01180"/>
    </source>
</evidence>
<dbReference type="InterPro" id="IPR001295">
    <property type="entry name" value="Dihydroorotate_DH_CS"/>
</dbReference>
<dbReference type="NCBIfam" id="NF005574">
    <property type="entry name" value="PRK07259.1"/>
    <property type="match status" value="1"/>
</dbReference>